<dbReference type="InterPro" id="IPR002181">
    <property type="entry name" value="Fibrinogen_a/b/g_C_dom"/>
</dbReference>
<evidence type="ECO:0000313" key="2">
    <source>
        <dbReference type="EnsemblMetazoa" id="AALFPA23_014106.P20510"/>
    </source>
</evidence>
<dbReference type="PROSITE" id="PS51406">
    <property type="entry name" value="FIBRINOGEN_C_2"/>
    <property type="match status" value="1"/>
</dbReference>
<dbReference type="SUPFAM" id="SSF56496">
    <property type="entry name" value="Fibrinogen C-terminal domain-like"/>
    <property type="match status" value="1"/>
</dbReference>
<dbReference type="SMART" id="SM00186">
    <property type="entry name" value="FBG"/>
    <property type="match status" value="1"/>
</dbReference>
<dbReference type="InterPro" id="IPR050373">
    <property type="entry name" value="Fibrinogen_C-term_domain"/>
</dbReference>
<dbReference type="EnsemblMetazoa" id="AALFPA23_014106.R20510">
    <property type="protein sequence ID" value="AALFPA23_014106.P20510"/>
    <property type="gene ID" value="AALFPA23_014106"/>
</dbReference>
<dbReference type="Gene3D" id="3.90.215.10">
    <property type="entry name" value="Gamma Fibrinogen, chain A, domain 1"/>
    <property type="match status" value="1"/>
</dbReference>
<name>A0ABM1Z1J6_AEDAL</name>
<dbReference type="PANTHER" id="PTHR19143">
    <property type="entry name" value="FIBRINOGEN/TENASCIN/ANGIOPOEITIN"/>
    <property type="match status" value="1"/>
</dbReference>
<evidence type="ECO:0000259" key="1">
    <source>
        <dbReference type="PROSITE" id="PS51406"/>
    </source>
</evidence>
<reference evidence="2" key="2">
    <citation type="submission" date="2025-05" db="UniProtKB">
        <authorList>
            <consortium name="EnsemblMetazoa"/>
        </authorList>
    </citation>
    <scope>IDENTIFICATION</scope>
    <source>
        <strain evidence="2">Foshan</strain>
    </source>
</reference>
<evidence type="ECO:0000313" key="3">
    <source>
        <dbReference type="Proteomes" id="UP000069940"/>
    </source>
</evidence>
<dbReference type="PANTHER" id="PTHR19143:SF327">
    <property type="entry name" value="FI21813P1-RELATED"/>
    <property type="match status" value="1"/>
</dbReference>
<reference evidence="3" key="1">
    <citation type="journal article" date="2015" name="Proc. Natl. Acad. Sci. U.S.A.">
        <title>Genome sequence of the Asian Tiger mosquito, Aedes albopictus, reveals insights into its biology, genetics, and evolution.</title>
        <authorList>
            <person name="Chen X.G."/>
            <person name="Jiang X."/>
            <person name="Gu J."/>
            <person name="Xu M."/>
            <person name="Wu Y."/>
            <person name="Deng Y."/>
            <person name="Zhang C."/>
            <person name="Bonizzoni M."/>
            <person name="Dermauw W."/>
            <person name="Vontas J."/>
            <person name="Armbruster P."/>
            <person name="Huang X."/>
            <person name="Yang Y."/>
            <person name="Zhang H."/>
            <person name="He W."/>
            <person name="Peng H."/>
            <person name="Liu Y."/>
            <person name="Wu K."/>
            <person name="Chen J."/>
            <person name="Lirakis M."/>
            <person name="Topalis P."/>
            <person name="Van Leeuwen T."/>
            <person name="Hall A.B."/>
            <person name="Jiang X."/>
            <person name="Thorpe C."/>
            <person name="Mueller R.L."/>
            <person name="Sun C."/>
            <person name="Waterhouse R.M."/>
            <person name="Yan G."/>
            <person name="Tu Z.J."/>
            <person name="Fang X."/>
            <person name="James A.A."/>
        </authorList>
    </citation>
    <scope>NUCLEOTIDE SEQUENCE [LARGE SCALE GENOMIC DNA]</scope>
    <source>
        <strain evidence="3">Foshan</strain>
    </source>
</reference>
<feature type="domain" description="Fibrinogen C-terminal" evidence="1">
    <location>
        <begin position="111"/>
        <end position="325"/>
    </location>
</feature>
<dbReference type="Pfam" id="PF00147">
    <property type="entry name" value="Fibrinogen_C"/>
    <property type="match status" value="1"/>
</dbReference>
<dbReference type="InterPro" id="IPR014716">
    <property type="entry name" value="Fibrinogen_a/b/g_C_1"/>
</dbReference>
<dbReference type="GeneID" id="109422815"/>
<dbReference type="CDD" id="cd00087">
    <property type="entry name" value="FReD"/>
    <property type="match status" value="1"/>
</dbReference>
<keyword evidence="3" id="KW-1185">Reference proteome</keyword>
<proteinExistence type="predicted"/>
<sequence length="327" mass="37707">MNYKLLQLFTSIALRKRLTLDCRRMKVTILIIICVLCAMHHHEATKVSNNCSNCPVYSSDSFGYEVLIGKLEHLEAKLDERFTRLEKVVDHNLTTVMDRSSEILQICQSSASSSLVFKSCAENPSYVSGKYKVRPLSFEEPFEAYCEQEAFDGGWIVVQYRFDGSVNFHRNWTEYRNGFGSLDGEFWIGLEKLHRLTKGGDHQLLVELKDFNGNYKFARYEEFVIGTEGEKYALKKLGNYSGTAGDSLGYHKSKPFSTEDNDNDDADGGNCAKKYKCGWWFMECYYCNLNGLYKSVNDTLGLTWYRFNKSYNVLAYSRVMVRKTKKM</sequence>
<dbReference type="Proteomes" id="UP000069940">
    <property type="component" value="Unassembled WGS sequence"/>
</dbReference>
<organism evidence="2 3">
    <name type="scientific">Aedes albopictus</name>
    <name type="common">Asian tiger mosquito</name>
    <name type="synonym">Stegomyia albopicta</name>
    <dbReference type="NCBI Taxonomy" id="7160"/>
    <lineage>
        <taxon>Eukaryota</taxon>
        <taxon>Metazoa</taxon>
        <taxon>Ecdysozoa</taxon>
        <taxon>Arthropoda</taxon>
        <taxon>Hexapoda</taxon>
        <taxon>Insecta</taxon>
        <taxon>Pterygota</taxon>
        <taxon>Neoptera</taxon>
        <taxon>Endopterygota</taxon>
        <taxon>Diptera</taxon>
        <taxon>Nematocera</taxon>
        <taxon>Culicoidea</taxon>
        <taxon>Culicidae</taxon>
        <taxon>Culicinae</taxon>
        <taxon>Aedini</taxon>
        <taxon>Aedes</taxon>
        <taxon>Stegomyia</taxon>
    </lineage>
</organism>
<protein>
    <recommendedName>
        <fullName evidence="1">Fibrinogen C-terminal domain-containing protein</fullName>
    </recommendedName>
</protein>
<dbReference type="InterPro" id="IPR036056">
    <property type="entry name" value="Fibrinogen-like_C"/>
</dbReference>
<accession>A0ABM1Z1J6</accession>
<dbReference type="RefSeq" id="XP_019553244.2">
    <property type="nucleotide sequence ID" value="XM_019697699.3"/>
</dbReference>